<dbReference type="InterPro" id="IPR029044">
    <property type="entry name" value="Nucleotide-diphossugar_trans"/>
</dbReference>
<name>A0ABT4Q8N7_9BACL</name>
<dbReference type="InterPro" id="IPR001173">
    <property type="entry name" value="Glyco_trans_2-like"/>
</dbReference>
<dbReference type="Gene3D" id="3.90.550.10">
    <property type="entry name" value="Spore Coat Polysaccharide Biosynthesis Protein SpsA, Chain A"/>
    <property type="match status" value="1"/>
</dbReference>
<dbReference type="EC" id="2.4.-.-" evidence="2"/>
<comment type="caution">
    <text evidence="2">The sequence shown here is derived from an EMBL/GenBank/DDBJ whole genome shotgun (WGS) entry which is preliminary data.</text>
</comment>
<dbReference type="GO" id="GO:0016757">
    <property type="term" value="F:glycosyltransferase activity"/>
    <property type="evidence" value="ECO:0007669"/>
    <property type="project" value="UniProtKB-KW"/>
</dbReference>
<evidence type="ECO:0000313" key="2">
    <source>
        <dbReference type="EMBL" id="MCZ8513230.1"/>
    </source>
</evidence>
<sequence>MKTARVLGEQGVSVITSTNRPQFFDNILANYTRQRYRIKELVIILNKDSMELSRYRRLARAYPHVSVYKLPEKTTLGKCLNYAVSKTKHSFISKFDDDDFYSPYYLTGQIRAMQRTGADVVGKRAYFAYLEAKKLLVLRFPKQQSKFVGLVAGGTILFKKRVFGPVRFPNVSLGEDVTFLSRCRSKGYKIFAPAPHNYVQIRRKNKKSHTWKGTDAYVLKGSRIVARTVQYRKLTTKPL</sequence>
<proteinExistence type="predicted"/>
<gene>
    <name evidence="2" type="ORF">O9H85_12500</name>
</gene>
<dbReference type="SUPFAM" id="SSF53448">
    <property type="entry name" value="Nucleotide-diphospho-sugar transferases"/>
    <property type="match status" value="1"/>
</dbReference>
<accession>A0ABT4Q8N7</accession>
<keyword evidence="2" id="KW-0808">Transferase</keyword>
<dbReference type="RefSeq" id="WP_269881719.1">
    <property type="nucleotide sequence ID" value="NZ_JAQAGZ010000007.1"/>
</dbReference>
<dbReference type="CDD" id="cd00761">
    <property type="entry name" value="Glyco_tranf_GTA_type"/>
    <property type="match status" value="1"/>
</dbReference>
<evidence type="ECO:0000313" key="3">
    <source>
        <dbReference type="Proteomes" id="UP001527882"/>
    </source>
</evidence>
<reference evidence="2 3" key="1">
    <citation type="submission" date="2022-12" db="EMBL/GenBank/DDBJ databases">
        <title>Draft genome sequence of Paenibacillus sp. dW9.</title>
        <authorList>
            <person name="Choi E.-W."/>
            <person name="Kim D.-U."/>
        </authorList>
    </citation>
    <scope>NUCLEOTIDE SEQUENCE [LARGE SCALE GENOMIC DNA]</scope>
    <source>
        <strain evidence="3">dW9</strain>
    </source>
</reference>
<organism evidence="2 3">
    <name type="scientific">Paenibacillus gyeongsangnamensis</name>
    <dbReference type="NCBI Taxonomy" id="3388067"/>
    <lineage>
        <taxon>Bacteria</taxon>
        <taxon>Bacillati</taxon>
        <taxon>Bacillota</taxon>
        <taxon>Bacilli</taxon>
        <taxon>Bacillales</taxon>
        <taxon>Paenibacillaceae</taxon>
        <taxon>Paenibacillus</taxon>
    </lineage>
</organism>
<keyword evidence="2" id="KW-0328">Glycosyltransferase</keyword>
<feature type="domain" description="Glycosyltransferase 2-like" evidence="1">
    <location>
        <begin position="14"/>
        <end position="124"/>
    </location>
</feature>
<keyword evidence="3" id="KW-1185">Reference proteome</keyword>
<evidence type="ECO:0000259" key="1">
    <source>
        <dbReference type="Pfam" id="PF00535"/>
    </source>
</evidence>
<dbReference type="Proteomes" id="UP001527882">
    <property type="component" value="Unassembled WGS sequence"/>
</dbReference>
<dbReference type="Pfam" id="PF00535">
    <property type="entry name" value="Glycos_transf_2"/>
    <property type="match status" value="1"/>
</dbReference>
<dbReference type="EMBL" id="JAQAGZ010000007">
    <property type="protein sequence ID" value="MCZ8513230.1"/>
    <property type="molecule type" value="Genomic_DNA"/>
</dbReference>
<protein>
    <submittedName>
        <fullName evidence="2">Glycosyltransferase</fullName>
        <ecNumber evidence="2">2.4.-.-</ecNumber>
    </submittedName>
</protein>